<sequence>MLLTQIGASPSRVPAGGSLSLSATVANQGAGPAANAPVGYYLSTNQVLDASDRLLGTSTGSALAANLTNTGQLLAAVPGNVPAGAYYVLFVADPLNALSETNEANNLAALAVTVTQALASREQTAGYAVAVAPNPVASGQPLQVELSGAGAACAARSTSTMRWASACAPSHSR</sequence>
<dbReference type="EMBL" id="JBHTEK010000001">
    <property type="protein sequence ID" value="MFC7667419.1"/>
    <property type="molecule type" value="Genomic_DNA"/>
</dbReference>
<name>A0ABW2U310_9BACT</name>
<dbReference type="RefSeq" id="WP_380205950.1">
    <property type="nucleotide sequence ID" value="NZ_JBHTEK010000001.1"/>
</dbReference>
<keyword evidence="3" id="KW-1185">Reference proteome</keyword>
<dbReference type="Gene3D" id="2.60.40.10">
    <property type="entry name" value="Immunoglobulins"/>
    <property type="match status" value="1"/>
</dbReference>
<dbReference type="Pfam" id="PF07705">
    <property type="entry name" value="CARDB"/>
    <property type="match status" value="1"/>
</dbReference>
<dbReference type="InterPro" id="IPR011635">
    <property type="entry name" value="CARDB"/>
</dbReference>
<proteinExistence type="predicted"/>
<dbReference type="Proteomes" id="UP001596513">
    <property type="component" value="Unassembled WGS sequence"/>
</dbReference>
<evidence type="ECO:0000313" key="3">
    <source>
        <dbReference type="Proteomes" id="UP001596513"/>
    </source>
</evidence>
<dbReference type="InterPro" id="IPR013783">
    <property type="entry name" value="Ig-like_fold"/>
</dbReference>
<evidence type="ECO:0000313" key="2">
    <source>
        <dbReference type="EMBL" id="MFC7667419.1"/>
    </source>
</evidence>
<comment type="caution">
    <text evidence="2">The sequence shown here is derived from an EMBL/GenBank/DDBJ whole genome shotgun (WGS) entry which is preliminary data.</text>
</comment>
<accession>A0ABW2U310</accession>
<protein>
    <submittedName>
        <fullName evidence="2">CARDB domain-containing protein</fullName>
    </submittedName>
</protein>
<evidence type="ECO:0000259" key="1">
    <source>
        <dbReference type="Pfam" id="PF07705"/>
    </source>
</evidence>
<feature type="domain" description="CARDB" evidence="1">
    <location>
        <begin position="7"/>
        <end position="107"/>
    </location>
</feature>
<gene>
    <name evidence="2" type="ORF">ACFQT0_08465</name>
</gene>
<organism evidence="2 3">
    <name type="scientific">Hymenobacter humi</name>
    <dbReference type="NCBI Taxonomy" id="1411620"/>
    <lineage>
        <taxon>Bacteria</taxon>
        <taxon>Pseudomonadati</taxon>
        <taxon>Bacteroidota</taxon>
        <taxon>Cytophagia</taxon>
        <taxon>Cytophagales</taxon>
        <taxon>Hymenobacteraceae</taxon>
        <taxon>Hymenobacter</taxon>
    </lineage>
</organism>
<reference evidence="3" key="1">
    <citation type="journal article" date="2019" name="Int. J. Syst. Evol. Microbiol.">
        <title>The Global Catalogue of Microorganisms (GCM) 10K type strain sequencing project: providing services to taxonomists for standard genome sequencing and annotation.</title>
        <authorList>
            <consortium name="The Broad Institute Genomics Platform"/>
            <consortium name="The Broad Institute Genome Sequencing Center for Infectious Disease"/>
            <person name="Wu L."/>
            <person name="Ma J."/>
        </authorList>
    </citation>
    <scope>NUCLEOTIDE SEQUENCE [LARGE SCALE GENOMIC DNA]</scope>
    <source>
        <strain evidence="3">JCM 19635</strain>
    </source>
</reference>